<evidence type="ECO:0000256" key="7">
    <source>
        <dbReference type="PROSITE-ProRule" id="PRU00042"/>
    </source>
</evidence>
<dbReference type="FunFam" id="3.30.160.60:FF:000452">
    <property type="entry name" value="Transcription factor Ovo-like 2"/>
    <property type="match status" value="1"/>
</dbReference>
<feature type="domain" description="C2H2-type" evidence="9">
    <location>
        <begin position="589"/>
        <end position="616"/>
    </location>
</feature>
<dbReference type="GO" id="GO:0048731">
    <property type="term" value="P:system development"/>
    <property type="evidence" value="ECO:0007669"/>
    <property type="project" value="UniProtKB-ARBA"/>
</dbReference>
<dbReference type="AlphaFoldDB" id="A0A553P636"/>
<dbReference type="Proteomes" id="UP000318571">
    <property type="component" value="Chromosome 3"/>
</dbReference>
<evidence type="ECO:0000256" key="4">
    <source>
        <dbReference type="ARBA" id="ARBA00022771"/>
    </source>
</evidence>
<feature type="region of interest" description="Disordered" evidence="8">
    <location>
        <begin position="439"/>
        <end position="499"/>
    </location>
</feature>
<dbReference type="SUPFAM" id="SSF57667">
    <property type="entry name" value="beta-beta-alpha zinc fingers"/>
    <property type="match status" value="2"/>
</dbReference>
<dbReference type="InterPro" id="IPR027756">
    <property type="entry name" value="Ovo-like"/>
</dbReference>
<dbReference type="SMART" id="SM00355">
    <property type="entry name" value="ZnF_C2H2"/>
    <property type="match status" value="4"/>
</dbReference>
<keyword evidence="11" id="KW-1185">Reference proteome</keyword>
<protein>
    <recommendedName>
        <fullName evidence="9">C2H2-type domain-containing protein</fullName>
    </recommendedName>
</protein>
<comment type="caution">
    <text evidence="10">The sequence shown here is derived from an EMBL/GenBank/DDBJ whole genome shotgun (WGS) entry which is preliminary data.</text>
</comment>
<dbReference type="GO" id="GO:0000978">
    <property type="term" value="F:RNA polymerase II cis-regulatory region sequence-specific DNA binding"/>
    <property type="evidence" value="ECO:0007669"/>
    <property type="project" value="TreeGrafter"/>
</dbReference>
<keyword evidence="2" id="KW-0479">Metal-binding</keyword>
<keyword evidence="4 7" id="KW-0863">Zinc-finger</keyword>
<evidence type="ECO:0000259" key="9">
    <source>
        <dbReference type="PROSITE" id="PS50157"/>
    </source>
</evidence>
<keyword evidence="3" id="KW-0677">Repeat</keyword>
<dbReference type="Pfam" id="PF00096">
    <property type="entry name" value="zf-C2H2"/>
    <property type="match status" value="1"/>
</dbReference>
<dbReference type="GO" id="GO:0000981">
    <property type="term" value="F:DNA-binding transcription factor activity, RNA polymerase II-specific"/>
    <property type="evidence" value="ECO:0007669"/>
    <property type="project" value="TreeGrafter"/>
</dbReference>
<dbReference type="PROSITE" id="PS00028">
    <property type="entry name" value="ZINC_FINGER_C2H2_1"/>
    <property type="match status" value="3"/>
</dbReference>
<dbReference type="PANTHER" id="PTHR10032:SF271">
    <property type="entry name" value="RH12261P-RELATED"/>
    <property type="match status" value="1"/>
</dbReference>
<organism evidence="10 11">
    <name type="scientific">Tigriopus californicus</name>
    <name type="common">Marine copepod</name>
    <dbReference type="NCBI Taxonomy" id="6832"/>
    <lineage>
        <taxon>Eukaryota</taxon>
        <taxon>Metazoa</taxon>
        <taxon>Ecdysozoa</taxon>
        <taxon>Arthropoda</taxon>
        <taxon>Crustacea</taxon>
        <taxon>Multicrustacea</taxon>
        <taxon>Hexanauplia</taxon>
        <taxon>Copepoda</taxon>
        <taxon>Harpacticoida</taxon>
        <taxon>Harpacticidae</taxon>
        <taxon>Tigriopus</taxon>
    </lineage>
</organism>
<feature type="region of interest" description="Disordered" evidence="8">
    <location>
        <begin position="1"/>
        <end position="41"/>
    </location>
</feature>
<dbReference type="GO" id="GO:0008270">
    <property type="term" value="F:zinc ion binding"/>
    <property type="evidence" value="ECO:0007669"/>
    <property type="project" value="UniProtKB-KW"/>
</dbReference>
<reference evidence="10 11" key="1">
    <citation type="journal article" date="2018" name="Nat. Ecol. Evol.">
        <title>Genomic signatures of mitonuclear coevolution across populations of Tigriopus californicus.</title>
        <authorList>
            <person name="Barreto F.S."/>
            <person name="Watson E.T."/>
            <person name="Lima T.G."/>
            <person name="Willett C.S."/>
            <person name="Edmands S."/>
            <person name="Li W."/>
            <person name="Burton R.S."/>
        </authorList>
    </citation>
    <scope>NUCLEOTIDE SEQUENCE [LARGE SCALE GENOMIC DNA]</scope>
    <source>
        <strain evidence="10 11">San Diego</strain>
    </source>
</reference>
<feature type="compositionally biased region" description="Low complexity" evidence="8">
    <location>
        <begin position="109"/>
        <end position="120"/>
    </location>
</feature>
<evidence type="ECO:0000256" key="8">
    <source>
        <dbReference type="SAM" id="MobiDB-lite"/>
    </source>
</evidence>
<feature type="domain" description="C2H2-type" evidence="9">
    <location>
        <begin position="561"/>
        <end position="588"/>
    </location>
</feature>
<dbReference type="GO" id="GO:0009913">
    <property type="term" value="P:epidermal cell differentiation"/>
    <property type="evidence" value="ECO:0007669"/>
    <property type="project" value="TreeGrafter"/>
</dbReference>
<evidence type="ECO:0000256" key="3">
    <source>
        <dbReference type="ARBA" id="ARBA00022737"/>
    </source>
</evidence>
<dbReference type="GO" id="GO:0003006">
    <property type="term" value="P:developmental process involved in reproduction"/>
    <property type="evidence" value="ECO:0007669"/>
    <property type="project" value="UniProtKB-ARBA"/>
</dbReference>
<keyword evidence="5" id="KW-0862">Zinc</keyword>
<name>A0A553P636_TIGCA</name>
<feature type="compositionally biased region" description="Basic residues" evidence="8">
    <location>
        <begin position="28"/>
        <end position="40"/>
    </location>
</feature>
<dbReference type="FunFam" id="3.30.160.60:FF:000246">
    <property type="entry name" value="Transcription factor Ovo-like 2"/>
    <property type="match status" value="1"/>
</dbReference>
<feature type="compositionally biased region" description="Polar residues" evidence="8">
    <location>
        <begin position="129"/>
        <end position="155"/>
    </location>
</feature>
<dbReference type="InterPro" id="IPR036236">
    <property type="entry name" value="Znf_C2H2_sf"/>
</dbReference>
<accession>A0A553P636</accession>
<feature type="compositionally biased region" description="Low complexity" evidence="8">
    <location>
        <begin position="459"/>
        <end position="476"/>
    </location>
</feature>
<dbReference type="InterPro" id="IPR013087">
    <property type="entry name" value="Znf_C2H2_type"/>
</dbReference>
<feature type="compositionally biased region" description="Polar residues" evidence="8">
    <location>
        <begin position="86"/>
        <end position="108"/>
    </location>
</feature>
<evidence type="ECO:0000256" key="1">
    <source>
        <dbReference type="ARBA" id="ARBA00004123"/>
    </source>
</evidence>
<evidence type="ECO:0000313" key="11">
    <source>
        <dbReference type="Proteomes" id="UP000318571"/>
    </source>
</evidence>
<dbReference type="GO" id="GO:0009887">
    <property type="term" value="P:animal organ morphogenesis"/>
    <property type="evidence" value="ECO:0007669"/>
    <property type="project" value="UniProtKB-ARBA"/>
</dbReference>
<feature type="domain" description="C2H2-type" evidence="9">
    <location>
        <begin position="617"/>
        <end position="640"/>
    </location>
</feature>
<dbReference type="PANTHER" id="PTHR10032">
    <property type="entry name" value="ZINC FINGER PROTEIN WITH KRAB AND SCAN DOMAINS"/>
    <property type="match status" value="1"/>
</dbReference>
<evidence type="ECO:0000256" key="6">
    <source>
        <dbReference type="ARBA" id="ARBA00023242"/>
    </source>
</evidence>
<dbReference type="PROSITE" id="PS50157">
    <property type="entry name" value="ZINC_FINGER_C2H2_2"/>
    <property type="match status" value="3"/>
</dbReference>
<gene>
    <name evidence="10" type="ORF">TCAL_02209</name>
</gene>
<evidence type="ECO:0000256" key="2">
    <source>
        <dbReference type="ARBA" id="ARBA00022723"/>
    </source>
</evidence>
<keyword evidence="6" id="KW-0539">Nucleus</keyword>
<dbReference type="GO" id="GO:0005634">
    <property type="term" value="C:nucleus"/>
    <property type="evidence" value="ECO:0007669"/>
    <property type="project" value="UniProtKB-SubCell"/>
</dbReference>
<dbReference type="Gene3D" id="3.30.160.60">
    <property type="entry name" value="Classic Zinc Finger"/>
    <property type="match status" value="3"/>
</dbReference>
<evidence type="ECO:0000256" key="5">
    <source>
        <dbReference type="ARBA" id="ARBA00022833"/>
    </source>
</evidence>
<comment type="subcellular location">
    <subcellularLocation>
        <location evidence="1">Nucleus</location>
    </subcellularLocation>
</comment>
<sequence length="709" mass="77742">MKLGNHRHQSPISNENDGKGEENQKSTQSRKRNRKAKFLRRNSESGLCKIALWFQSRRRANGQNIRESQRLSPFCLYARPPPMGQVNGQTITLESNGHNSPHQSPPTDGTSGSESSNSSGSGQGGNFQRDANSNQFKGGNANGQEHGSPTGNEESGQLDLDSFEYPDSPTQKWLADNADLSPLTVLDNINLKSEYPYATHHVVEKPPDITTIALDTSQENMLQFSASVPVPDSSATFLDIGTDTFSQSLYDDLSDINLADFQHVTVANTMGFTTVNTSCSGLVMPQMPLTMAPLGPPTTGSSMNGHLLTTTGYPSSLMPSKPVTLERLQNVATLQGPVPTTHSITLSNVVRVKEEPKAMDGTSVNLGTLPTIPIPQEGGNNNSISHTSLPQAPVSLRSLVEPLPASALKGLIKQEIPVTLPNTPMYNTSNLVKMEVSDLQGGHEGGDMTSDSFNQHAYSPMSMSSTPNSPMGSPSSNGGGKMKGSPNRKKSLSTDEDDISNIPSLKMRIQIISQRIGIPADAQIELINGGHGIKNPLSSDTAVKPDEKLPPARPQCDPSKFQCRICSKVFSLQRLLNRHMKCHSDTKRYLCTFCGKGFNDTFDLKRHTRTHTGVRPYKCNLCEKSFTQRCSLESHCLKVHGVAHQYDYKQRRSKMYVCEDCGHTTSEPEVHYLHLKENHPYSPALLKFYDKRHFKFSNSNFASMLLQVS</sequence>
<dbReference type="EMBL" id="VCGU01000007">
    <property type="protein sequence ID" value="TRY73157.1"/>
    <property type="molecule type" value="Genomic_DNA"/>
</dbReference>
<dbReference type="OMA" id="VAVECEH"/>
<feature type="region of interest" description="Disordered" evidence="8">
    <location>
        <begin position="82"/>
        <end position="169"/>
    </location>
</feature>
<proteinExistence type="predicted"/>
<evidence type="ECO:0000313" key="10">
    <source>
        <dbReference type="EMBL" id="TRY73157.1"/>
    </source>
</evidence>